<organism evidence="8">
    <name type="scientific">bioreactor metagenome</name>
    <dbReference type="NCBI Taxonomy" id="1076179"/>
    <lineage>
        <taxon>unclassified sequences</taxon>
        <taxon>metagenomes</taxon>
        <taxon>ecological metagenomes</taxon>
    </lineage>
</organism>
<dbReference type="GO" id="GO:0019843">
    <property type="term" value="F:rRNA binding"/>
    <property type="evidence" value="ECO:0007669"/>
    <property type="project" value="UniProtKB-KW"/>
</dbReference>
<dbReference type="InterPro" id="IPR036791">
    <property type="entry name" value="Ribosomal_bL9_C_sf"/>
</dbReference>
<dbReference type="GO" id="GO:0006412">
    <property type="term" value="P:translation"/>
    <property type="evidence" value="ECO:0007669"/>
    <property type="project" value="InterPro"/>
</dbReference>
<feature type="domain" description="Ribosomal protein L9" evidence="6">
    <location>
        <begin position="1"/>
        <end position="45"/>
    </location>
</feature>
<dbReference type="GO" id="GO:0005840">
    <property type="term" value="C:ribosome"/>
    <property type="evidence" value="ECO:0007669"/>
    <property type="project" value="UniProtKB-KW"/>
</dbReference>
<accession>A0A644YZV1</accession>
<evidence type="ECO:0000256" key="2">
    <source>
        <dbReference type="ARBA" id="ARBA00022730"/>
    </source>
</evidence>
<dbReference type="SUPFAM" id="SSF55658">
    <property type="entry name" value="L9 N-domain-like"/>
    <property type="match status" value="1"/>
</dbReference>
<dbReference type="PANTHER" id="PTHR21368">
    <property type="entry name" value="50S RIBOSOMAL PROTEIN L9"/>
    <property type="match status" value="1"/>
</dbReference>
<dbReference type="Pfam" id="PF03948">
    <property type="entry name" value="Ribosomal_L9_C"/>
    <property type="match status" value="1"/>
</dbReference>
<evidence type="ECO:0000256" key="4">
    <source>
        <dbReference type="ARBA" id="ARBA00022980"/>
    </source>
</evidence>
<evidence type="ECO:0000256" key="3">
    <source>
        <dbReference type="ARBA" id="ARBA00022884"/>
    </source>
</evidence>
<dbReference type="Gene3D" id="3.40.5.10">
    <property type="entry name" value="Ribosomal protein L9, N-terminal domain"/>
    <property type="match status" value="1"/>
</dbReference>
<dbReference type="SUPFAM" id="SSF55653">
    <property type="entry name" value="Ribosomal protein L9 C-domain"/>
    <property type="match status" value="1"/>
</dbReference>
<dbReference type="AlphaFoldDB" id="A0A644YZV1"/>
<dbReference type="NCBIfam" id="TIGR00158">
    <property type="entry name" value="L9"/>
    <property type="match status" value="1"/>
</dbReference>
<dbReference type="GO" id="GO:1990904">
    <property type="term" value="C:ribonucleoprotein complex"/>
    <property type="evidence" value="ECO:0007669"/>
    <property type="project" value="UniProtKB-KW"/>
</dbReference>
<evidence type="ECO:0000259" key="7">
    <source>
        <dbReference type="Pfam" id="PF03948"/>
    </source>
</evidence>
<name>A0A644YZV1_9ZZZZ</name>
<dbReference type="InterPro" id="IPR020070">
    <property type="entry name" value="Ribosomal_bL9_N"/>
</dbReference>
<feature type="domain" description="Large ribosomal subunit protein bL9 C-terminal" evidence="7">
    <location>
        <begin position="64"/>
        <end position="146"/>
    </location>
</feature>
<keyword evidence="4 8" id="KW-0689">Ribosomal protein</keyword>
<evidence type="ECO:0000256" key="1">
    <source>
        <dbReference type="ARBA" id="ARBA00010605"/>
    </source>
</evidence>
<dbReference type="EMBL" id="VSSQ01006240">
    <property type="protein sequence ID" value="MPM32013.1"/>
    <property type="molecule type" value="Genomic_DNA"/>
</dbReference>
<comment type="caution">
    <text evidence="8">The sequence shown here is derived from an EMBL/GenBank/DDBJ whole genome shotgun (WGS) entry which is preliminary data.</text>
</comment>
<dbReference type="Gene3D" id="3.10.430.100">
    <property type="entry name" value="Ribosomal protein L9, C-terminal domain"/>
    <property type="match status" value="1"/>
</dbReference>
<dbReference type="InterPro" id="IPR020069">
    <property type="entry name" value="Ribosomal_bL9_C"/>
</dbReference>
<evidence type="ECO:0000256" key="5">
    <source>
        <dbReference type="ARBA" id="ARBA00023274"/>
    </source>
</evidence>
<dbReference type="GO" id="GO:0003735">
    <property type="term" value="F:structural constituent of ribosome"/>
    <property type="evidence" value="ECO:0007669"/>
    <property type="project" value="InterPro"/>
</dbReference>
<proteinExistence type="inferred from homology"/>
<dbReference type="InterPro" id="IPR020594">
    <property type="entry name" value="Ribosomal_bL9_bac/chp"/>
</dbReference>
<keyword evidence="5" id="KW-0687">Ribonucleoprotein</keyword>
<dbReference type="InterPro" id="IPR000244">
    <property type="entry name" value="Ribosomal_bL9"/>
</dbReference>
<dbReference type="InterPro" id="IPR009027">
    <property type="entry name" value="Ribosomal_bL9/RNase_H1_N"/>
</dbReference>
<dbReference type="Pfam" id="PF01281">
    <property type="entry name" value="Ribosomal_L9_N"/>
    <property type="match status" value="1"/>
</dbReference>
<dbReference type="HAMAP" id="MF_00503">
    <property type="entry name" value="Ribosomal_bL9"/>
    <property type="match status" value="1"/>
</dbReference>
<evidence type="ECO:0000313" key="8">
    <source>
        <dbReference type="EMBL" id="MPM32013.1"/>
    </source>
</evidence>
<gene>
    <name evidence="8" type="primary">rplI_27</name>
    <name evidence="8" type="ORF">SDC9_78571</name>
</gene>
<keyword evidence="2" id="KW-0699">rRNA-binding</keyword>
<comment type="similarity">
    <text evidence="1">Belongs to the bacterial ribosomal protein bL9 family.</text>
</comment>
<sequence length="148" mass="16008">MKVFLKEDVKSLGKKGDIVNVSDGYARNFLFPRGIAAIADAKAENEHKAKAESEKFRLAAELDEAKGTAKKLESLTVKLVASAGADGKLYGSITNSKVSEALAQQYGIYIERRKIAVDEPIKAYGAYKLEVKLYPGVGASLNILVTDK</sequence>
<protein>
    <submittedName>
        <fullName evidence="8">50S ribosomal protein L9</fullName>
    </submittedName>
</protein>
<evidence type="ECO:0000259" key="6">
    <source>
        <dbReference type="Pfam" id="PF01281"/>
    </source>
</evidence>
<reference evidence="8" key="1">
    <citation type="submission" date="2019-08" db="EMBL/GenBank/DDBJ databases">
        <authorList>
            <person name="Kucharzyk K."/>
            <person name="Murdoch R.W."/>
            <person name="Higgins S."/>
            <person name="Loffler F."/>
        </authorList>
    </citation>
    <scope>NUCLEOTIDE SEQUENCE</scope>
</reference>
<keyword evidence="3" id="KW-0694">RNA-binding</keyword>
<dbReference type="InterPro" id="IPR036935">
    <property type="entry name" value="Ribosomal_bL9_N_sf"/>
</dbReference>